<evidence type="ECO:0000313" key="3">
    <source>
        <dbReference type="Proteomes" id="UP000012043"/>
    </source>
</evidence>
<name>J1QMU9_9ALTE</name>
<dbReference type="Proteomes" id="UP000012043">
    <property type="component" value="Unassembled WGS sequence"/>
</dbReference>
<dbReference type="PATRIC" id="fig|1197174.4.peg.467"/>
<proteinExistence type="predicted"/>
<reference evidence="2 3" key="1">
    <citation type="journal article" date="2012" name="J. Bacteriol.">
        <title>Genome Sequence of Pectin-Degrading Alishewanella aestuarii Strain B11T, Isolated from Tidal Flat Sediment.</title>
        <authorList>
            <person name="Jung J."/>
            <person name="Choi S."/>
            <person name="Chun J."/>
            <person name="Park W."/>
        </authorList>
    </citation>
    <scope>NUCLEOTIDE SEQUENCE [LARGE SCALE GENOMIC DNA]</scope>
    <source>
        <strain evidence="2 3">B11</strain>
    </source>
</reference>
<protein>
    <submittedName>
        <fullName evidence="2">Uncharacterized protein</fullName>
    </submittedName>
</protein>
<evidence type="ECO:0000313" key="2">
    <source>
        <dbReference type="EMBL" id="EJI86931.1"/>
    </source>
</evidence>
<accession>J1QMU9</accession>
<feature type="region of interest" description="Disordered" evidence="1">
    <location>
        <begin position="1"/>
        <end position="20"/>
    </location>
</feature>
<dbReference type="AlphaFoldDB" id="J1QMU9"/>
<sequence length="42" mass="4695">MIARDSVSDPDGCSVSDPERYDMQQRYYNPGTAMAFALPDSH</sequence>
<gene>
    <name evidence="2" type="ORF">AEST_04770</name>
</gene>
<dbReference type="EMBL" id="ALAB01000002">
    <property type="protein sequence ID" value="EJI86931.1"/>
    <property type="molecule type" value="Genomic_DNA"/>
</dbReference>
<organism evidence="2 3">
    <name type="scientific">Alishewanella aestuarii B11</name>
    <dbReference type="NCBI Taxonomy" id="1197174"/>
    <lineage>
        <taxon>Bacteria</taxon>
        <taxon>Pseudomonadati</taxon>
        <taxon>Pseudomonadota</taxon>
        <taxon>Gammaproteobacteria</taxon>
        <taxon>Alteromonadales</taxon>
        <taxon>Alteromonadaceae</taxon>
        <taxon>Alishewanella</taxon>
    </lineage>
</organism>
<keyword evidence="3" id="KW-1185">Reference proteome</keyword>
<comment type="caution">
    <text evidence="2">The sequence shown here is derived from an EMBL/GenBank/DDBJ whole genome shotgun (WGS) entry which is preliminary data.</text>
</comment>
<evidence type="ECO:0000256" key="1">
    <source>
        <dbReference type="SAM" id="MobiDB-lite"/>
    </source>
</evidence>